<dbReference type="RefSeq" id="XP_037195228.1">
    <property type="nucleotide sequence ID" value="XM_037333100.1"/>
</dbReference>
<dbReference type="AlphaFoldDB" id="A0A8H6AZC6"/>
<dbReference type="Proteomes" id="UP000531561">
    <property type="component" value="Unassembled WGS sequence"/>
</dbReference>
<protein>
    <submittedName>
        <fullName evidence="2">Uncharacterized protein</fullName>
    </submittedName>
</protein>
<feature type="compositionally biased region" description="Polar residues" evidence="1">
    <location>
        <begin position="1"/>
        <end position="11"/>
    </location>
</feature>
<evidence type="ECO:0000256" key="1">
    <source>
        <dbReference type="SAM" id="MobiDB-lite"/>
    </source>
</evidence>
<comment type="caution">
    <text evidence="2">The sequence shown here is derived from an EMBL/GenBank/DDBJ whole genome shotgun (WGS) entry which is preliminary data.</text>
</comment>
<feature type="compositionally biased region" description="Polar residues" evidence="1">
    <location>
        <begin position="40"/>
        <end position="53"/>
    </location>
</feature>
<accession>A0A8H6AZC6</accession>
<proteinExistence type="predicted"/>
<dbReference type="GeneID" id="59256792"/>
<evidence type="ECO:0000313" key="2">
    <source>
        <dbReference type="EMBL" id="KAF5876282.1"/>
    </source>
</evidence>
<keyword evidence="3" id="KW-1185">Reference proteome</keyword>
<sequence>MSDTTTKNNDLNPHHEATSSGLVSNTVEHLRSKNYPPPKSFSTVRESSAPTTETEINELVGSIKHANGRQSRKDVEQRVHKPLGILQEIYRAQWRWSISSHVSSPEENLQAPSSVNNDTNRNFREGVEERLAAAVKKNGTCLEGQICPDVKCLESSFLWTATREGGLNPEMLSMIFWKHLLPCSFKMLQFPVR</sequence>
<organism evidence="2 3">
    <name type="scientific">Botrytis fragariae</name>
    <dbReference type="NCBI Taxonomy" id="1964551"/>
    <lineage>
        <taxon>Eukaryota</taxon>
        <taxon>Fungi</taxon>
        <taxon>Dikarya</taxon>
        <taxon>Ascomycota</taxon>
        <taxon>Pezizomycotina</taxon>
        <taxon>Leotiomycetes</taxon>
        <taxon>Helotiales</taxon>
        <taxon>Sclerotiniaceae</taxon>
        <taxon>Botrytis</taxon>
    </lineage>
</organism>
<feature type="region of interest" description="Disordered" evidence="1">
    <location>
        <begin position="1"/>
        <end position="53"/>
    </location>
</feature>
<dbReference type="OrthoDB" id="10527850at2759"/>
<gene>
    <name evidence="2" type="ORF">Bfra_002685</name>
</gene>
<evidence type="ECO:0000313" key="3">
    <source>
        <dbReference type="Proteomes" id="UP000531561"/>
    </source>
</evidence>
<name>A0A8H6AZC6_9HELO</name>
<reference evidence="2 3" key="1">
    <citation type="journal article" date="2020" name="Phytopathology">
        <title>A high-quality genome resource of Botrytis fragariae, a new and rapidly spreading fungal pathogen causing strawberry gray mold in the U.S.A.</title>
        <authorList>
            <person name="Wu Y."/>
            <person name="Saski C.A."/>
            <person name="Schnabel G."/>
            <person name="Xiao S."/>
            <person name="Hu M."/>
        </authorList>
    </citation>
    <scope>NUCLEOTIDE SEQUENCE [LARGE SCALE GENOMIC DNA]</scope>
    <source>
        <strain evidence="2 3">BVB16</strain>
    </source>
</reference>
<feature type="compositionally biased region" description="Polar residues" evidence="1">
    <location>
        <begin position="18"/>
        <end position="27"/>
    </location>
</feature>
<dbReference type="EMBL" id="JABFCT010000004">
    <property type="protein sequence ID" value="KAF5876282.1"/>
    <property type="molecule type" value="Genomic_DNA"/>
</dbReference>